<dbReference type="EMBL" id="VWOX01000017">
    <property type="protein sequence ID" value="KAA5539728.1"/>
    <property type="molecule type" value="Genomic_DNA"/>
</dbReference>
<feature type="region of interest" description="Disordered" evidence="6">
    <location>
        <begin position="762"/>
        <end position="791"/>
    </location>
</feature>
<evidence type="ECO:0000256" key="2">
    <source>
        <dbReference type="ARBA" id="ARBA00022475"/>
    </source>
</evidence>
<dbReference type="SUPFAM" id="SSF82866">
    <property type="entry name" value="Multidrug efflux transporter AcrB transmembrane domain"/>
    <property type="match status" value="2"/>
</dbReference>
<gene>
    <name evidence="9" type="ORF">FYK55_23300</name>
</gene>
<reference evidence="9 10" key="1">
    <citation type="submission" date="2019-08" db="EMBL/GenBank/DDBJ databases">
        <authorList>
            <person name="Dhanesh K."/>
            <person name="Kumar G."/>
            <person name="Sasikala C."/>
            <person name="Venkata Ramana C."/>
        </authorList>
    </citation>
    <scope>NUCLEOTIDE SEQUENCE [LARGE SCALE GENOMIC DNA]</scope>
    <source>
        <strain evidence="9 10">JC645</strain>
    </source>
</reference>
<dbReference type="InterPro" id="IPR000731">
    <property type="entry name" value="SSD"/>
</dbReference>
<feature type="compositionally biased region" description="Basic and acidic residues" evidence="6">
    <location>
        <begin position="49"/>
        <end position="67"/>
    </location>
</feature>
<feature type="domain" description="SSD" evidence="8">
    <location>
        <begin position="623"/>
        <end position="756"/>
    </location>
</feature>
<feature type="transmembrane region" description="Helical" evidence="7">
    <location>
        <begin position="606"/>
        <end position="625"/>
    </location>
</feature>
<name>A0A5M6CWY3_9BACT</name>
<evidence type="ECO:0000259" key="8">
    <source>
        <dbReference type="PROSITE" id="PS50156"/>
    </source>
</evidence>
<keyword evidence="5 7" id="KW-0472">Membrane</keyword>
<dbReference type="InterPro" id="IPR050545">
    <property type="entry name" value="Mycobact_MmpL"/>
</dbReference>
<comment type="subcellular location">
    <subcellularLocation>
        <location evidence="1">Cell membrane</location>
        <topology evidence="1">Multi-pass membrane protein</topology>
    </subcellularLocation>
</comment>
<dbReference type="Gene3D" id="1.20.1640.10">
    <property type="entry name" value="Multidrug efflux transporter AcrB transmembrane domain"/>
    <property type="match status" value="2"/>
</dbReference>
<feature type="domain" description="SSD" evidence="8">
    <location>
        <begin position="266"/>
        <end position="385"/>
    </location>
</feature>
<keyword evidence="4 7" id="KW-1133">Transmembrane helix</keyword>
<evidence type="ECO:0000256" key="1">
    <source>
        <dbReference type="ARBA" id="ARBA00004651"/>
    </source>
</evidence>
<dbReference type="RefSeq" id="WP_150079038.1">
    <property type="nucleotide sequence ID" value="NZ_VWOX01000017.1"/>
</dbReference>
<dbReference type="PROSITE" id="PS50156">
    <property type="entry name" value="SSD"/>
    <property type="match status" value="2"/>
</dbReference>
<dbReference type="PANTHER" id="PTHR33406:SF12">
    <property type="entry name" value="BLR2997 PROTEIN"/>
    <property type="match status" value="1"/>
</dbReference>
<organism evidence="9 10">
    <name type="scientific">Roseiconus nitratireducens</name>
    <dbReference type="NCBI Taxonomy" id="2605748"/>
    <lineage>
        <taxon>Bacteria</taxon>
        <taxon>Pseudomonadati</taxon>
        <taxon>Planctomycetota</taxon>
        <taxon>Planctomycetia</taxon>
        <taxon>Pirellulales</taxon>
        <taxon>Pirellulaceae</taxon>
        <taxon>Roseiconus</taxon>
    </lineage>
</organism>
<evidence type="ECO:0000256" key="5">
    <source>
        <dbReference type="ARBA" id="ARBA00023136"/>
    </source>
</evidence>
<dbReference type="AlphaFoldDB" id="A0A5M6CWY3"/>
<dbReference type="Pfam" id="PF03176">
    <property type="entry name" value="MMPL"/>
    <property type="match status" value="2"/>
</dbReference>
<feature type="transmembrane region" description="Helical" evidence="7">
    <location>
        <begin position="360"/>
        <end position="383"/>
    </location>
</feature>
<feature type="transmembrane region" description="Helical" evidence="7">
    <location>
        <begin position="331"/>
        <end position="354"/>
    </location>
</feature>
<evidence type="ECO:0000313" key="10">
    <source>
        <dbReference type="Proteomes" id="UP000324479"/>
    </source>
</evidence>
<dbReference type="PANTHER" id="PTHR33406">
    <property type="entry name" value="MEMBRANE PROTEIN MJ1562-RELATED"/>
    <property type="match status" value="1"/>
</dbReference>
<feature type="transmembrane region" description="Helical" evidence="7">
    <location>
        <begin position="238"/>
        <end position="271"/>
    </location>
</feature>
<feature type="region of interest" description="Disordered" evidence="6">
    <location>
        <begin position="43"/>
        <end position="79"/>
    </location>
</feature>
<feature type="transmembrane region" description="Helical" evidence="7">
    <location>
        <begin position="291"/>
        <end position="310"/>
    </location>
</feature>
<sequence length="791" mass="86201">MTRRLANFLRRTSDHPVWVTLFVLAMTAVAIVGYARPHARTSVTQVVSRSDKAKEKNPPAEVAKPDSTEAAEPSPPNKISLTNSDVVLIVQGGSFFTPRASEAVRDVVASLRDLPVVEDLFWLDDAPPINLFSLRQSAFPKSSASPRKFQRAEAQALANPLIGGQLLSSDGRTMLMLIDLDWLFVQDDRQCTELLRETAAQAASTYPDVGLSFLVGGRVPTLLAIDETRNRNQTRFQLIGYSMVLVMGLILFRGLKAVLVVAAVPALGVFWTLGCLRYFDLQNNPFNDVVLPVLISLVAFTDSVHLMIEIRRRRAAGDSPREASSGAIGKVGVACFLTSLTTAIGLGALTLANHEAVREFGQSCVIGVLLSFLAVVLVIPLVCSTRPMQNLHFGHGHGVVDRSLARIGLIVDWTLGRPKLMSCVAIVGTLLLLGISLQLRPDERVLSYLPDDSEASRAFQVMEDTMGGTSVSQVQIRWTGNEDPDETLQVISGAQAALDRHELIGHPISLKSFLDVLPGDPTASDRMSLSELLPTPLKTAFYDPAISEAVINFRIRDVGIAAYAPVFESVQQDLRRLQREHPHYQIWMEGGAVRRWQNLYQVVLDLIYSLGSAAVVIFVVLTLAFGSLRIGLISLIPNLFPLAFTGTYLWLTHEPLEIASVCAFTVCLGIAVDDTIHFLTRYQEDLQDHDQLDAIRSAFVGTGVALIMTTIILVVGISTVVFSGLREQRIFATMACLTIGSALVGDLLFLPPLLALFRGKRRKPSTSNDAASNDATAEQAGSPDEVPAEHV</sequence>
<evidence type="ECO:0000256" key="7">
    <source>
        <dbReference type="SAM" id="Phobius"/>
    </source>
</evidence>
<feature type="compositionally biased region" description="Polar residues" evidence="6">
    <location>
        <begin position="765"/>
        <end position="776"/>
    </location>
</feature>
<evidence type="ECO:0000256" key="3">
    <source>
        <dbReference type="ARBA" id="ARBA00022692"/>
    </source>
</evidence>
<feature type="transmembrane region" description="Helical" evidence="7">
    <location>
        <begin position="15"/>
        <end position="35"/>
    </location>
</feature>
<feature type="transmembrane region" description="Helical" evidence="7">
    <location>
        <begin position="730"/>
        <end position="757"/>
    </location>
</feature>
<keyword evidence="3 7" id="KW-0812">Transmembrane</keyword>
<keyword evidence="2" id="KW-1003">Cell membrane</keyword>
<keyword evidence="10" id="KW-1185">Reference proteome</keyword>
<feature type="transmembrane region" description="Helical" evidence="7">
    <location>
        <begin position="699"/>
        <end position="724"/>
    </location>
</feature>
<feature type="transmembrane region" description="Helical" evidence="7">
    <location>
        <begin position="632"/>
        <end position="652"/>
    </location>
</feature>
<accession>A0A5M6CWY3</accession>
<comment type="caution">
    <text evidence="9">The sequence shown here is derived from an EMBL/GenBank/DDBJ whole genome shotgun (WGS) entry which is preliminary data.</text>
</comment>
<dbReference type="InterPro" id="IPR004869">
    <property type="entry name" value="MMPL_dom"/>
</dbReference>
<evidence type="ECO:0000256" key="6">
    <source>
        <dbReference type="SAM" id="MobiDB-lite"/>
    </source>
</evidence>
<dbReference type="Proteomes" id="UP000324479">
    <property type="component" value="Unassembled WGS sequence"/>
</dbReference>
<protein>
    <submittedName>
        <fullName evidence="9">MMPL family transporter</fullName>
    </submittedName>
</protein>
<proteinExistence type="predicted"/>
<feature type="transmembrane region" description="Helical" evidence="7">
    <location>
        <begin position="658"/>
        <end position="679"/>
    </location>
</feature>
<dbReference type="GO" id="GO:0005886">
    <property type="term" value="C:plasma membrane"/>
    <property type="evidence" value="ECO:0007669"/>
    <property type="project" value="UniProtKB-SubCell"/>
</dbReference>
<evidence type="ECO:0000313" key="9">
    <source>
        <dbReference type="EMBL" id="KAA5539728.1"/>
    </source>
</evidence>
<evidence type="ECO:0000256" key="4">
    <source>
        <dbReference type="ARBA" id="ARBA00022989"/>
    </source>
</evidence>